<evidence type="ECO:0000256" key="4">
    <source>
        <dbReference type="ARBA" id="ARBA00023125"/>
    </source>
</evidence>
<comment type="similarity">
    <text evidence="1">Belongs to the helicase family. RecQ subfamily.</text>
</comment>
<keyword evidence="3" id="KW-0067">ATP-binding</keyword>
<dbReference type="Pfam" id="PF00271">
    <property type="entry name" value="Helicase_C"/>
    <property type="match status" value="1"/>
</dbReference>
<dbReference type="Gene3D" id="3.40.50.300">
    <property type="entry name" value="P-loop containing nucleotide triphosphate hydrolases"/>
    <property type="match status" value="2"/>
</dbReference>
<dbReference type="SMART" id="SM00490">
    <property type="entry name" value="HELICc"/>
    <property type="match status" value="1"/>
</dbReference>
<dbReference type="PROSITE" id="PS51194">
    <property type="entry name" value="HELICASE_CTER"/>
    <property type="match status" value="1"/>
</dbReference>
<feature type="domain" description="Helicase C-terminal" evidence="10">
    <location>
        <begin position="182"/>
        <end position="362"/>
    </location>
</feature>
<gene>
    <name evidence="11" type="ORF">SCF082_LOCUS21732</name>
</gene>
<dbReference type="EMBL" id="CAXAMM010015491">
    <property type="protein sequence ID" value="CAK9036428.1"/>
    <property type="molecule type" value="Genomic_DNA"/>
</dbReference>
<dbReference type="InterPro" id="IPR011545">
    <property type="entry name" value="DEAD/DEAH_box_helicase_dom"/>
</dbReference>
<dbReference type="InterPro" id="IPR032284">
    <property type="entry name" value="RecQ_Zn-bd"/>
</dbReference>
<name>A0ABP0LBQ8_9DINO</name>
<dbReference type="InterPro" id="IPR014001">
    <property type="entry name" value="Helicase_ATP-bd"/>
</dbReference>
<evidence type="ECO:0000256" key="7">
    <source>
        <dbReference type="ARBA" id="ARBA00034808"/>
    </source>
</evidence>
<dbReference type="CDD" id="cd17920">
    <property type="entry name" value="DEXHc_RecQ"/>
    <property type="match status" value="1"/>
</dbReference>
<proteinExistence type="inferred from homology"/>
<dbReference type="PANTHER" id="PTHR13710:SF105">
    <property type="entry name" value="ATP-DEPENDENT DNA HELICASE Q1"/>
    <property type="match status" value="1"/>
</dbReference>
<feature type="non-terminal residue" evidence="11">
    <location>
        <position position="1"/>
    </location>
</feature>
<keyword evidence="5" id="KW-0413">Isomerase</keyword>
<evidence type="ECO:0000256" key="1">
    <source>
        <dbReference type="ARBA" id="ARBA00005446"/>
    </source>
</evidence>
<feature type="region of interest" description="Disordered" evidence="8">
    <location>
        <begin position="883"/>
        <end position="903"/>
    </location>
</feature>
<sequence>FGLVISPLIALMEDQVRSLRRRGVPAVALHSELSATERRDILATIVPSHRPSELKGFFMKAKTPKLVYLSPELATSSNFAESLRLWSSHIALVAIDEAHCVSKWGHDFRPCYRSLHQVRNQLPASIPWAACTATATSKVRQDVAENLGLKGDPLREVLLPFDRQNLRYGVIHRREDRDFGGTYTELIDLTTAQPPESCGIIYCQRKSDCENIAELLQERGVSAMPFHAGLCKNKKRAAFEAFIGKPLEKSSRNPKGAKHPKSVKDSAEKALQPFPTERARVLVATIAFGMGVDKADVRFVFHAAPPKSLSAYYQESGRAGRDGEPALCVMFFTERDFSGAKQLIISSRGHSATTDIALQELDAVEAFCSNTEECRRSLLLRHFGDPSADKPPATQRLPSHCCDRCAAFAHVSLQGLLPPHSGGMTATASRRERVRPADLPGFQVASKAFGTGGSLQGPAFMTARQLRGDLLHNDKLFLGRVSAVRLIVPEAARSLGQAGSALPDREQDAELLRSVIPEDSRAWADLQLRLEDIRSRLGEESGQEVFQTLLEASNLVDEANEITAAVREEEKLKFEVELVWDIHRAGAATDTVVIRLMKAKEDEHDEEKSPSSQTSEAEHVAVTYWTLLKFKARLDQMRDCFDEKQRHGRWSGSGDCLRDPWMEPSIVELRQRLIAHVDAESKRRNASKVTIPSVPLSPREKEKMMMSKTVKALQGASPGVRFGSKASIVSAESPKTPNLQASRELNKARPQQTLGRRFAPKGIEVTTAVPKKVPRVPSTSSTATIPTVQAEERKVARPPPEMQNGVTKAPKLLQEKGVTISHQVQYQVNGAFKEELSESLKAQLREKNEKEELYRLRIEYLQHQIDLYQTAGAVERSPRVCARARSSSPSHEPRTSEVEGVEGSQLSAAATSFFAPRNGNTAVRSMSAREAGARPFWGATPGSQEVKEPFALRGLISPRAVAEPVGPPVVQLREPWTHSPERDGRDPHPQLRPLASAISPAVVGHAHNVQPIYTVAPPVVVLRPKVQNWTSKFSTAPRGTSCRENLTDASRAA</sequence>
<dbReference type="PANTHER" id="PTHR13710">
    <property type="entry name" value="DNA HELICASE RECQ FAMILY MEMBER"/>
    <property type="match status" value="1"/>
</dbReference>
<dbReference type="EC" id="5.6.2.4" evidence="7"/>
<dbReference type="Pfam" id="PF16124">
    <property type="entry name" value="RecQ_Zn_bind"/>
    <property type="match status" value="1"/>
</dbReference>
<organism evidence="11 12">
    <name type="scientific">Durusdinium trenchii</name>
    <dbReference type="NCBI Taxonomy" id="1381693"/>
    <lineage>
        <taxon>Eukaryota</taxon>
        <taxon>Sar</taxon>
        <taxon>Alveolata</taxon>
        <taxon>Dinophyceae</taxon>
        <taxon>Suessiales</taxon>
        <taxon>Symbiodiniaceae</taxon>
        <taxon>Durusdinium</taxon>
    </lineage>
</organism>
<dbReference type="PROSITE" id="PS51192">
    <property type="entry name" value="HELICASE_ATP_BIND_1"/>
    <property type="match status" value="1"/>
</dbReference>
<evidence type="ECO:0000256" key="2">
    <source>
        <dbReference type="ARBA" id="ARBA00022741"/>
    </source>
</evidence>
<comment type="catalytic activity">
    <reaction evidence="6">
        <text>Couples ATP hydrolysis with the unwinding of duplex DNA by translocating in the 3'-5' direction.</text>
        <dbReference type="EC" id="5.6.2.4"/>
    </reaction>
</comment>
<evidence type="ECO:0000259" key="10">
    <source>
        <dbReference type="PROSITE" id="PS51194"/>
    </source>
</evidence>
<feature type="domain" description="Helicase ATP-binding" evidence="9">
    <location>
        <begin position="1"/>
        <end position="153"/>
    </location>
</feature>
<protein>
    <recommendedName>
        <fullName evidence="7">DNA 3'-5' helicase</fullName>
        <ecNumber evidence="7">5.6.2.4</ecNumber>
    </recommendedName>
</protein>
<evidence type="ECO:0000256" key="3">
    <source>
        <dbReference type="ARBA" id="ARBA00022840"/>
    </source>
</evidence>
<comment type="caution">
    <text evidence="11">The sequence shown here is derived from an EMBL/GenBank/DDBJ whole genome shotgun (WGS) entry which is preliminary data.</text>
</comment>
<accession>A0ABP0LBQ8</accession>
<keyword evidence="4" id="KW-0238">DNA-binding</keyword>
<dbReference type="Pfam" id="PF00270">
    <property type="entry name" value="DEAD"/>
    <property type="match status" value="1"/>
</dbReference>
<dbReference type="InterPro" id="IPR027417">
    <property type="entry name" value="P-loop_NTPase"/>
</dbReference>
<keyword evidence="2" id="KW-0547">Nucleotide-binding</keyword>
<evidence type="ECO:0000256" key="8">
    <source>
        <dbReference type="SAM" id="MobiDB-lite"/>
    </source>
</evidence>
<evidence type="ECO:0000313" key="12">
    <source>
        <dbReference type="Proteomes" id="UP001642464"/>
    </source>
</evidence>
<keyword evidence="12" id="KW-1185">Reference proteome</keyword>
<evidence type="ECO:0000259" key="9">
    <source>
        <dbReference type="PROSITE" id="PS51192"/>
    </source>
</evidence>
<evidence type="ECO:0000256" key="6">
    <source>
        <dbReference type="ARBA" id="ARBA00034617"/>
    </source>
</evidence>
<dbReference type="Proteomes" id="UP001642464">
    <property type="component" value="Unassembled WGS sequence"/>
</dbReference>
<evidence type="ECO:0000256" key="5">
    <source>
        <dbReference type="ARBA" id="ARBA00023235"/>
    </source>
</evidence>
<dbReference type="SUPFAM" id="SSF52540">
    <property type="entry name" value="P-loop containing nucleoside triphosphate hydrolases"/>
    <property type="match status" value="1"/>
</dbReference>
<evidence type="ECO:0000313" key="11">
    <source>
        <dbReference type="EMBL" id="CAK9036428.1"/>
    </source>
</evidence>
<reference evidence="11 12" key="1">
    <citation type="submission" date="2024-02" db="EMBL/GenBank/DDBJ databases">
        <authorList>
            <person name="Chen Y."/>
            <person name="Shah S."/>
            <person name="Dougan E. K."/>
            <person name="Thang M."/>
            <person name="Chan C."/>
        </authorList>
    </citation>
    <scope>NUCLEOTIDE SEQUENCE [LARGE SCALE GENOMIC DNA]</scope>
</reference>
<dbReference type="InterPro" id="IPR001650">
    <property type="entry name" value="Helicase_C-like"/>
</dbReference>
<feature type="region of interest" description="Disordered" evidence="8">
    <location>
        <begin position="249"/>
        <end position="269"/>
    </location>
</feature>